<dbReference type="AlphaFoldDB" id="A0A1W1YZ01"/>
<keyword evidence="4" id="KW-1185">Reference proteome</keyword>
<evidence type="ECO:0000256" key="1">
    <source>
        <dbReference type="ARBA" id="ARBA00023152"/>
    </source>
</evidence>
<dbReference type="InterPro" id="IPR013078">
    <property type="entry name" value="His_Pase_superF_clade-1"/>
</dbReference>
<dbReference type="SUPFAM" id="SSF53254">
    <property type="entry name" value="Phosphoglycerate mutase-like"/>
    <property type="match status" value="1"/>
</dbReference>
<dbReference type="RefSeq" id="WP_084574290.1">
    <property type="nucleotide sequence ID" value="NZ_CP155572.1"/>
</dbReference>
<name>A0A1W1YZ01_9FIRM</name>
<dbReference type="Pfam" id="PF00300">
    <property type="entry name" value="His_Phos_1"/>
    <property type="match status" value="1"/>
</dbReference>
<dbReference type="InterPro" id="IPR001345">
    <property type="entry name" value="PG/BPGM_mutase_AS"/>
</dbReference>
<keyword evidence="2" id="KW-0413">Isomerase</keyword>
<evidence type="ECO:0000256" key="2">
    <source>
        <dbReference type="ARBA" id="ARBA00023235"/>
    </source>
</evidence>
<evidence type="ECO:0000313" key="3">
    <source>
        <dbReference type="EMBL" id="SMC41430.1"/>
    </source>
</evidence>
<dbReference type="Gene3D" id="3.40.50.1240">
    <property type="entry name" value="Phosphoglycerate mutase-like"/>
    <property type="match status" value="1"/>
</dbReference>
<dbReference type="STRING" id="112901.SAMN04488500_102321"/>
<dbReference type="OrthoDB" id="7925971at2"/>
<dbReference type="GO" id="GO:0016791">
    <property type="term" value="F:phosphatase activity"/>
    <property type="evidence" value="ECO:0007669"/>
    <property type="project" value="TreeGrafter"/>
</dbReference>
<dbReference type="CDD" id="cd07067">
    <property type="entry name" value="HP_PGM_like"/>
    <property type="match status" value="1"/>
</dbReference>
<reference evidence="3 4" key="1">
    <citation type="submission" date="2017-04" db="EMBL/GenBank/DDBJ databases">
        <authorList>
            <person name="Afonso C.L."/>
            <person name="Miller P.J."/>
            <person name="Scott M.A."/>
            <person name="Spackman E."/>
            <person name="Goraichik I."/>
            <person name="Dimitrov K.M."/>
            <person name="Suarez D.L."/>
            <person name="Swayne D.E."/>
        </authorList>
    </citation>
    <scope>NUCLEOTIDE SEQUENCE [LARGE SCALE GENOMIC DNA]</scope>
    <source>
        <strain evidence="3 4">DSM 5090</strain>
    </source>
</reference>
<dbReference type="InterPro" id="IPR050275">
    <property type="entry name" value="PGM_Phosphatase"/>
</dbReference>
<proteinExistence type="predicted"/>
<dbReference type="GO" id="GO:0005737">
    <property type="term" value="C:cytoplasm"/>
    <property type="evidence" value="ECO:0007669"/>
    <property type="project" value="TreeGrafter"/>
</dbReference>
<dbReference type="PANTHER" id="PTHR48100:SF1">
    <property type="entry name" value="HISTIDINE PHOSPHATASE FAMILY PROTEIN-RELATED"/>
    <property type="match status" value="1"/>
</dbReference>
<dbReference type="PROSITE" id="PS00175">
    <property type="entry name" value="PG_MUTASE"/>
    <property type="match status" value="1"/>
</dbReference>
<protein>
    <submittedName>
        <fullName evidence="3">Broad specificity phosphatase PhoE</fullName>
    </submittedName>
</protein>
<sequence>MKKIWLIRHGESVANAGAATDNHVTIPLSENGHKQAREISQSIPWVPDLIITSPFLRTQETAAYTIKLYPDVPVTVWDIQEFTYLAPASCVGTTAAERSERVNAYWQRLDPDYIDGQDAESFAMLLSRARMTIDRLQRLDERFIVMFTHAQFIRAMTLLKDNQEQDVTYLMGRFRALPKYGNCEVVVW</sequence>
<keyword evidence="1" id="KW-0324">Glycolysis</keyword>
<dbReference type="Proteomes" id="UP000192738">
    <property type="component" value="Unassembled WGS sequence"/>
</dbReference>
<accession>A0A1W1YZ01</accession>
<dbReference type="InterPro" id="IPR029033">
    <property type="entry name" value="His_PPase_superfam"/>
</dbReference>
<gene>
    <name evidence="3" type="ORF">SAMN04488500_102321</name>
</gene>
<dbReference type="PANTHER" id="PTHR48100">
    <property type="entry name" value="BROAD-SPECIFICITY PHOSPHATASE YOR283W-RELATED"/>
    <property type="match status" value="1"/>
</dbReference>
<evidence type="ECO:0000313" key="4">
    <source>
        <dbReference type="Proteomes" id="UP000192738"/>
    </source>
</evidence>
<organism evidence="3 4">
    <name type="scientific">Sporomusa malonica</name>
    <dbReference type="NCBI Taxonomy" id="112901"/>
    <lineage>
        <taxon>Bacteria</taxon>
        <taxon>Bacillati</taxon>
        <taxon>Bacillota</taxon>
        <taxon>Negativicutes</taxon>
        <taxon>Selenomonadales</taxon>
        <taxon>Sporomusaceae</taxon>
        <taxon>Sporomusa</taxon>
    </lineage>
</organism>
<dbReference type="EMBL" id="FWXI01000002">
    <property type="protein sequence ID" value="SMC41430.1"/>
    <property type="molecule type" value="Genomic_DNA"/>
</dbReference>
<dbReference type="SMART" id="SM00855">
    <property type="entry name" value="PGAM"/>
    <property type="match status" value="1"/>
</dbReference>